<feature type="non-terminal residue" evidence="1">
    <location>
        <position position="1"/>
    </location>
</feature>
<protein>
    <submittedName>
        <fullName evidence="1">Uncharacterized protein</fullName>
    </submittedName>
</protein>
<sequence>LCFFGIGWSRRKKVQQKEQAPKPQQGFTKPWYLIPLILCPISDP</sequence>
<organism evidence="1">
    <name type="scientific">marine metagenome</name>
    <dbReference type="NCBI Taxonomy" id="408172"/>
    <lineage>
        <taxon>unclassified sequences</taxon>
        <taxon>metagenomes</taxon>
        <taxon>ecological metagenomes</taxon>
    </lineage>
</organism>
<accession>A0A382RHU2</accession>
<proteinExistence type="predicted"/>
<dbReference type="AlphaFoldDB" id="A0A382RHU2"/>
<feature type="non-terminal residue" evidence="1">
    <location>
        <position position="44"/>
    </location>
</feature>
<evidence type="ECO:0000313" key="1">
    <source>
        <dbReference type="EMBL" id="SVC97196.1"/>
    </source>
</evidence>
<gene>
    <name evidence="1" type="ORF">METZ01_LOCUS350050</name>
</gene>
<dbReference type="EMBL" id="UINC01121790">
    <property type="protein sequence ID" value="SVC97196.1"/>
    <property type="molecule type" value="Genomic_DNA"/>
</dbReference>
<reference evidence="1" key="1">
    <citation type="submission" date="2018-05" db="EMBL/GenBank/DDBJ databases">
        <authorList>
            <person name="Lanie J.A."/>
            <person name="Ng W.-L."/>
            <person name="Kazmierczak K.M."/>
            <person name="Andrzejewski T.M."/>
            <person name="Davidsen T.M."/>
            <person name="Wayne K.J."/>
            <person name="Tettelin H."/>
            <person name="Glass J.I."/>
            <person name="Rusch D."/>
            <person name="Podicherti R."/>
            <person name="Tsui H.-C.T."/>
            <person name="Winkler M.E."/>
        </authorList>
    </citation>
    <scope>NUCLEOTIDE SEQUENCE</scope>
</reference>
<name>A0A382RHU2_9ZZZZ</name>